<protein>
    <recommendedName>
        <fullName evidence="3">RING-type domain-containing protein</fullName>
    </recommendedName>
</protein>
<dbReference type="AlphaFoldDB" id="A0A177EKL4"/>
<dbReference type="Proteomes" id="UP000185944">
    <property type="component" value="Unassembled WGS sequence"/>
</dbReference>
<dbReference type="InterPro" id="IPR013083">
    <property type="entry name" value="Znf_RING/FYVE/PHD"/>
</dbReference>
<evidence type="ECO:0000313" key="5">
    <source>
        <dbReference type="Proteomes" id="UP000185944"/>
    </source>
</evidence>
<proteinExistence type="predicted"/>
<organism evidence="4 5">
    <name type="scientific">Nematocida displodere</name>
    <dbReference type="NCBI Taxonomy" id="1805483"/>
    <lineage>
        <taxon>Eukaryota</taxon>
        <taxon>Fungi</taxon>
        <taxon>Fungi incertae sedis</taxon>
        <taxon>Microsporidia</taxon>
        <taxon>Nematocida</taxon>
    </lineage>
</organism>
<feature type="transmembrane region" description="Helical" evidence="2">
    <location>
        <begin position="12"/>
        <end position="32"/>
    </location>
</feature>
<keyword evidence="2" id="KW-1133">Transmembrane helix</keyword>
<comment type="caution">
    <text evidence="4">The sequence shown here is derived from an EMBL/GenBank/DDBJ whole genome shotgun (WGS) entry which is preliminary data.</text>
</comment>
<accession>A0A177EKL4</accession>
<dbReference type="InterPro" id="IPR001841">
    <property type="entry name" value="Znf_RING"/>
</dbReference>
<dbReference type="RefSeq" id="XP_067545772.1">
    <property type="nucleotide sequence ID" value="XM_067689656.1"/>
</dbReference>
<keyword evidence="2" id="KW-0472">Membrane</keyword>
<keyword evidence="1" id="KW-0863">Zinc-finger</keyword>
<gene>
    <name evidence="4" type="ORF">NEDG_02238</name>
</gene>
<dbReference type="Gene3D" id="3.30.40.10">
    <property type="entry name" value="Zinc/RING finger domain, C3HC4 (zinc finger)"/>
    <property type="match status" value="1"/>
</dbReference>
<keyword evidence="5" id="KW-1185">Reference proteome</keyword>
<feature type="domain" description="RING-type" evidence="3">
    <location>
        <begin position="514"/>
        <end position="567"/>
    </location>
</feature>
<sequence>MLVMEPVYYLGKLRINILTCNIIYLLAVGMLLRCAEDIGLHTDHIVSPYTEDTINFFSQSNTQETPNALETVQILGKAHILTKQSNPAHIVLENYTLKSIPENLVQGIEFSILKILSTARITHKRFKSAVLNKILGALGTICTETLTIYGLKIDDVNRGNNAISRLGRSVWEKVRSVRSGQSARSVWSVLSVRAGPSMAVESTPILALSDSCSCVLNIKTFRIFGSTVLAIKWLLERVDLSQSRITLSITGGLELDNLEILDQFNAAAIERLKLCGFLRLDSLEGKLFREGPLPRVLIISTIYTLSLKAPEQIVRNIVANHWEVMKISNQVWGVLMQPSVQPKHITADLLMLYLPHNNSLSEIAHTLRPPMGDNTATVKVLMIDFYFPCDILTRPNIMSDLEWISRHFRGMYMLIVDPGYGLWQLKEFARNNQVVIQTNPALTSIKIVGIECLFVPNKKQPVLCFSLEAWDLCIQGRLVDELAQTQADLSQLSPLNQELLMSHSGAEGASEPLCPICMASLDELAKADPNTEIYILDHPTHRLCKACLVGVISSREGVDSFKCPICRGELAYPLHKNKIEKNAQGLFELRTGGSGGPLGVLSFPNNNFWEVSTRF</sequence>
<reference evidence="4 5" key="1">
    <citation type="submission" date="2016-02" db="EMBL/GenBank/DDBJ databases">
        <title>Discovery of a natural microsporidian pathogen with a broad tissue tropism in Caenorhabditis elegans.</title>
        <authorList>
            <person name="Luallen R.J."/>
            <person name="Reinke A.W."/>
            <person name="Tong L."/>
            <person name="Botts M.R."/>
            <person name="Felix M.-A."/>
            <person name="Troemel E.R."/>
        </authorList>
    </citation>
    <scope>NUCLEOTIDE SEQUENCE [LARGE SCALE GENOMIC DNA]</scope>
    <source>
        <strain evidence="4 5">JUm2807</strain>
    </source>
</reference>
<evidence type="ECO:0000259" key="3">
    <source>
        <dbReference type="PROSITE" id="PS50089"/>
    </source>
</evidence>
<evidence type="ECO:0000313" key="4">
    <source>
        <dbReference type="EMBL" id="OAG32515.1"/>
    </source>
</evidence>
<keyword evidence="1" id="KW-0479">Metal-binding</keyword>
<dbReference type="GeneID" id="93648588"/>
<evidence type="ECO:0000256" key="2">
    <source>
        <dbReference type="SAM" id="Phobius"/>
    </source>
</evidence>
<evidence type="ECO:0000256" key="1">
    <source>
        <dbReference type="PROSITE-ProRule" id="PRU00175"/>
    </source>
</evidence>
<dbReference type="SUPFAM" id="SSF57850">
    <property type="entry name" value="RING/U-box"/>
    <property type="match status" value="1"/>
</dbReference>
<keyword evidence="1" id="KW-0862">Zinc</keyword>
<dbReference type="VEuPathDB" id="MicrosporidiaDB:NEDG_02238"/>
<dbReference type="GO" id="GO:0008270">
    <property type="term" value="F:zinc ion binding"/>
    <property type="evidence" value="ECO:0007669"/>
    <property type="project" value="UniProtKB-KW"/>
</dbReference>
<name>A0A177EKL4_9MICR</name>
<keyword evidence="2" id="KW-0812">Transmembrane</keyword>
<dbReference type="PROSITE" id="PS50089">
    <property type="entry name" value="ZF_RING_2"/>
    <property type="match status" value="1"/>
</dbReference>
<dbReference type="EMBL" id="LTDL01000004">
    <property type="protein sequence ID" value="OAG32515.1"/>
    <property type="molecule type" value="Genomic_DNA"/>
</dbReference>